<dbReference type="PROSITE" id="PS51900">
    <property type="entry name" value="CB"/>
    <property type="match status" value="1"/>
</dbReference>
<dbReference type="Gene3D" id="1.10.443.10">
    <property type="entry name" value="Intergrase catalytic core"/>
    <property type="match status" value="1"/>
</dbReference>
<dbReference type="Gene3D" id="1.10.150.130">
    <property type="match status" value="1"/>
</dbReference>
<feature type="compositionally biased region" description="Basic and acidic residues" evidence="6">
    <location>
        <begin position="302"/>
        <end position="311"/>
    </location>
</feature>
<gene>
    <name evidence="9" type="primary">xerD_7</name>
    <name evidence="9" type="ORF">Poly21_55280</name>
</gene>
<reference evidence="9 10" key="1">
    <citation type="journal article" date="2020" name="Antonie Van Leeuwenhoek">
        <title>Rhodopirellula heiligendammensis sp. nov., Rhodopirellula pilleata sp. nov., and Rhodopirellula solitaria sp. nov. isolated from natural or artificial marine surfaces in Northern Germany and California, USA, and emended description of the genus Rhodopirellula.</title>
        <authorList>
            <person name="Kallscheuer N."/>
            <person name="Wiegand S."/>
            <person name="Jogler M."/>
            <person name="Boedeker C."/>
            <person name="Peeters S.H."/>
            <person name="Rast P."/>
            <person name="Heuer A."/>
            <person name="Jetten M.S.M."/>
            <person name="Rohde M."/>
            <person name="Jogler C."/>
        </authorList>
    </citation>
    <scope>NUCLEOTIDE SEQUENCE [LARGE SCALE GENOMIC DNA]</scope>
    <source>
        <strain evidence="9 10">Poly21</strain>
    </source>
</reference>
<keyword evidence="10" id="KW-1185">Reference proteome</keyword>
<keyword evidence="4" id="KW-0233">DNA recombination</keyword>
<feature type="region of interest" description="Disordered" evidence="6">
    <location>
        <begin position="256"/>
        <end position="312"/>
    </location>
</feature>
<evidence type="ECO:0000256" key="4">
    <source>
        <dbReference type="ARBA" id="ARBA00023172"/>
    </source>
</evidence>
<dbReference type="InterPro" id="IPR013762">
    <property type="entry name" value="Integrase-like_cat_sf"/>
</dbReference>
<evidence type="ECO:0000313" key="9">
    <source>
        <dbReference type="EMBL" id="TWU09783.1"/>
    </source>
</evidence>
<dbReference type="InterPro" id="IPR044068">
    <property type="entry name" value="CB"/>
</dbReference>
<dbReference type="GO" id="GO:0006310">
    <property type="term" value="P:DNA recombination"/>
    <property type="evidence" value="ECO:0007669"/>
    <property type="project" value="UniProtKB-KW"/>
</dbReference>
<sequence length="325" mass="36903">MPQFTPLGGAQPLGHFFPAELQQKMSDDLHLTGKAERTRKGYIRAVRQLSDFAQKSPIDVTEQDARRFFLYLKNDLGFAYGSLRVALSGVKFFSTYACKRDWAIFEMLKLQNITVLPEVLTIDQVHAIVHATTTLRMRAYSWTVYSLGLRMNEALHLQVGDIDAARGLVHVHRGNGAKDRCVPIANSTLLLLRKYWTTHCHPRLFFPADGRNHTLARQGISRVQNPMSETAVQGAMKRITTKMNLAKKVTIHTVRASRCDQRQPDRGCQRRNGDVSNSPQRQSDGNQGGSWRNVRRKLRAARAADELHEDPSLWLDECEQQDLGR</sequence>
<dbReference type="InterPro" id="IPR050090">
    <property type="entry name" value="Tyrosine_recombinase_XerCD"/>
</dbReference>
<dbReference type="PANTHER" id="PTHR30349:SF64">
    <property type="entry name" value="PROPHAGE INTEGRASE INTD-RELATED"/>
    <property type="match status" value="1"/>
</dbReference>
<evidence type="ECO:0000313" key="10">
    <source>
        <dbReference type="Proteomes" id="UP000319908"/>
    </source>
</evidence>
<name>A0A5C6BCG2_9BACT</name>
<dbReference type="InterPro" id="IPR002104">
    <property type="entry name" value="Integrase_catalytic"/>
</dbReference>
<accession>A0A5C6BCG2</accession>
<dbReference type="Pfam" id="PF13495">
    <property type="entry name" value="Phage_int_SAM_4"/>
    <property type="match status" value="1"/>
</dbReference>
<feature type="domain" description="Tyr recombinase" evidence="7">
    <location>
        <begin position="115"/>
        <end position="308"/>
    </location>
</feature>
<evidence type="ECO:0000256" key="5">
    <source>
        <dbReference type="PROSITE-ProRule" id="PRU01248"/>
    </source>
</evidence>
<dbReference type="Proteomes" id="UP000319908">
    <property type="component" value="Unassembled WGS sequence"/>
</dbReference>
<dbReference type="SUPFAM" id="SSF56349">
    <property type="entry name" value="DNA breaking-rejoining enzymes"/>
    <property type="match status" value="1"/>
</dbReference>
<organism evidence="9 10">
    <name type="scientific">Allorhodopirellula heiligendammensis</name>
    <dbReference type="NCBI Taxonomy" id="2714739"/>
    <lineage>
        <taxon>Bacteria</taxon>
        <taxon>Pseudomonadati</taxon>
        <taxon>Planctomycetota</taxon>
        <taxon>Planctomycetia</taxon>
        <taxon>Pirellulales</taxon>
        <taxon>Pirellulaceae</taxon>
        <taxon>Allorhodopirellula</taxon>
    </lineage>
</organism>
<evidence type="ECO:0000259" key="8">
    <source>
        <dbReference type="PROSITE" id="PS51900"/>
    </source>
</evidence>
<dbReference type="InterPro" id="IPR010998">
    <property type="entry name" value="Integrase_recombinase_N"/>
</dbReference>
<dbReference type="InterPro" id="IPR011010">
    <property type="entry name" value="DNA_brk_join_enz"/>
</dbReference>
<feature type="domain" description="Core-binding (CB)" evidence="8">
    <location>
        <begin position="19"/>
        <end position="98"/>
    </location>
</feature>
<evidence type="ECO:0000259" key="7">
    <source>
        <dbReference type="PROSITE" id="PS51898"/>
    </source>
</evidence>
<keyword evidence="3 5" id="KW-0238">DNA-binding</keyword>
<keyword evidence="2" id="KW-0229">DNA integration</keyword>
<evidence type="ECO:0000256" key="3">
    <source>
        <dbReference type="ARBA" id="ARBA00023125"/>
    </source>
</evidence>
<comment type="caution">
    <text evidence="9">The sequence shown here is derived from an EMBL/GenBank/DDBJ whole genome shotgun (WGS) entry which is preliminary data.</text>
</comment>
<comment type="similarity">
    <text evidence="1">Belongs to the 'phage' integrase family.</text>
</comment>
<evidence type="ECO:0000256" key="2">
    <source>
        <dbReference type="ARBA" id="ARBA00022908"/>
    </source>
</evidence>
<proteinExistence type="inferred from homology"/>
<protein>
    <submittedName>
        <fullName evidence="9">Tyrosine recombinase XerD</fullName>
    </submittedName>
</protein>
<dbReference type="PANTHER" id="PTHR30349">
    <property type="entry name" value="PHAGE INTEGRASE-RELATED"/>
    <property type="match status" value="1"/>
</dbReference>
<dbReference type="GO" id="GO:0015074">
    <property type="term" value="P:DNA integration"/>
    <property type="evidence" value="ECO:0007669"/>
    <property type="project" value="UniProtKB-KW"/>
</dbReference>
<evidence type="ECO:0000256" key="1">
    <source>
        <dbReference type="ARBA" id="ARBA00008857"/>
    </source>
</evidence>
<dbReference type="EMBL" id="SJPU01000008">
    <property type="protein sequence ID" value="TWU09783.1"/>
    <property type="molecule type" value="Genomic_DNA"/>
</dbReference>
<evidence type="ECO:0000256" key="6">
    <source>
        <dbReference type="SAM" id="MobiDB-lite"/>
    </source>
</evidence>
<feature type="compositionally biased region" description="Basic and acidic residues" evidence="6">
    <location>
        <begin position="257"/>
        <end position="273"/>
    </location>
</feature>
<dbReference type="InterPro" id="IPR004107">
    <property type="entry name" value="Integrase_SAM-like_N"/>
</dbReference>
<dbReference type="Pfam" id="PF00589">
    <property type="entry name" value="Phage_integrase"/>
    <property type="match status" value="1"/>
</dbReference>
<feature type="compositionally biased region" description="Polar residues" evidence="6">
    <location>
        <begin position="274"/>
        <end position="285"/>
    </location>
</feature>
<dbReference type="AlphaFoldDB" id="A0A5C6BCG2"/>
<dbReference type="GO" id="GO:0003677">
    <property type="term" value="F:DNA binding"/>
    <property type="evidence" value="ECO:0007669"/>
    <property type="project" value="UniProtKB-UniRule"/>
</dbReference>
<dbReference type="PROSITE" id="PS51898">
    <property type="entry name" value="TYR_RECOMBINASE"/>
    <property type="match status" value="1"/>
</dbReference>